<dbReference type="AlphaFoldDB" id="A0A059AZA4"/>
<feature type="region of interest" description="Disordered" evidence="6">
    <location>
        <begin position="262"/>
        <end position="281"/>
    </location>
</feature>
<dbReference type="InterPro" id="IPR009057">
    <property type="entry name" value="Homeodomain-like_sf"/>
</dbReference>
<dbReference type="Gramene" id="KCW59312">
    <property type="protein sequence ID" value="KCW59312"/>
    <property type="gene ID" value="EUGRSUZ_H01993"/>
</dbReference>
<keyword evidence="3" id="KW-0238">DNA-binding</keyword>
<feature type="compositionally biased region" description="Basic and acidic residues" evidence="6">
    <location>
        <begin position="34"/>
        <end position="50"/>
    </location>
</feature>
<organism evidence="8">
    <name type="scientific">Eucalyptus grandis</name>
    <name type="common">Flooded gum</name>
    <dbReference type="NCBI Taxonomy" id="71139"/>
    <lineage>
        <taxon>Eukaryota</taxon>
        <taxon>Viridiplantae</taxon>
        <taxon>Streptophyta</taxon>
        <taxon>Embryophyta</taxon>
        <taxon>Tracheophyta</taxon>
        <taxon>Spermatophyta</taxon>
        <taxon>Magnoliopsida</taxon>
        <taxon>eudicotyledons</taxon>
        <taxon>Gunneridae</taxon>
        <taxon>Pentapetalae</taxon>
        <taxon>rosids</taxon>
        <taxon>malvids</taxon>
        <taxon>Myrtales</taxon>
        <taxon>Myrtaceae</taxon>
        <taxon>Myrtoideae</taxon>
        <taxon>Eucalypteae</taxon>
        <taxon>Eucalyptus</taxon>
    </lineage>
</organism>
<dbReference type="InterPro" id="IPR058673">
    <property type="entry name" value="HHO5-like_N"/>
</dbReference>
<reference evidence="8" key="1">
    <citation type="submission" date="2013-07" db="EMBL/GenBank/DDBJ databases">
        <title>The genome of Eucalyptus grandis.</title>
        <authorList>
            <person name="Schmutz J."/>
            <person name="Hayes R."/>
            <person name="Myburg A."/>
            <person name="Tuskan G."/>
            <person name="Grattapaglia D."/>
            <person name="Rokhsar D.S."/>
        </authorList>
    </citation>
    <scope>NUCLEOTIDE SEQUENCE</scope>
    <source>
        <tissue evidence="8">Leaf extractions</tissue>
    </source>
</reference>
<dbReference type="InterPro" id="IPR006447">
    <property type="entry name" value="Myb_dom_plants"/>
</dbReference>
<evidence type="ECO:0000256" key="2">
    <source>
        <dbReference type="ARBA" id="ARBA00023015"/>
    </source>
</evidence>
<evidence type="ECO:0000313" key="8">
    <source>
        <dbReference type="EMBL" id="KCW59312.1"/>
    </source>
</evidence>
<keyword evidence="4" id="KW-0804">Transcription</keyword>
<feature type="compositionally biased region" description="Polar residues" evidence="6">
    <location>
        <begin position="230"/>
        <end position="241"/>
    </location>
</feature>
<dbReference type="InterPro" id="IPR001005">
    <property type="entry name" value="SANT/Myb"/>
</dbReference>
<dbReference type="NCBIfam" id="TIGR01557">
    <property type="entry name" value="myb_SHAQKYF"/>
    <property type="match status" value="1"/>
</dbReference>
<dbReference type="eggNOG" id="ENOG502R6EG">
    <property type="taxonomic scope" value="Eukaryota"/>
</dbReference>
<dbReference type="FunCoup" id="A0A059AZA4">
    <property type="interactions" value="97"/>
</dbReference>
<dbReference type="PROSITE" id="PS51294">
    <property type="entry name" value="HTH_MYB"/>
    <property type="match status" value="1"/>
</dbReference>
<dbReference type="InParanoid" id="A0A059AZA4"/>
<dbReference type="PANTHER" id="PTHR31003:SF22">
    <property type="entry name" value="TRANSCRIPTION FACTOR HHO5"/>
    <property type="match status" value="1"/>
</dbReference>
<feature type="compositionally biased region" description="Low complexity" evidence="6">
    <location>
        <begin position="385"/>
        <end position="394"/>
    </location>
</feature>
<dbReference type="PANTHER" id="PTHR31003">
    <property type="entry name" value="MYB FAMILY TRANSCRIPTION FACTOR"/>
    <property type="match status" value="1"/>
</dbReference>
<keyword evidence="5" id="KW-0539">Nucleus</keyword>
<feature type="region of interest" description="Disordered" evidence="6">
    <location>
        <begin position="217"/>
        <end position="249"/>
    </location>
</feature>
<evidence type="ECO:0000256" key="4">
    <source>
        <dbReference type="ARBA" id="ARBA00023163"/>
    </source>
</evidence>
<evidence type="ECO:0000256" key="3">
    <source>
        <dbReference type="ARBA" id="ARBA00023125"/>
    </source>
</evidence>
<gene>
    <name evidence="8" type="ORF">EUGRSUZ_H01993</name>
</gene>
<accession>A0A059AZA4</accession>
<dbReference type="GO" id="GO:0003677">
    <property type="term" value="F:DNA binding"/>
    <property type="evidence" value="ECO:0007669"/>
    <property type="project" value="UniProtKB-KW"/>
</dbReference>
<dbReference type="EMBL" id="KK198760">
    <property type="protein sequence ID" value="KCW59312.1"/>
    <property type="molecule type" value="Genomic_DNA"/>
</dbReference>
<dbReference type="InterPro" id="IPR017930">
    <property type="entry name" value="Myb_dom"/>
</dbReference>
<keyword evidence="2" id="KW-0805">Transcription regulation</keyword>
<dbReference type="Gene3D" id="1.10.10.60">
    <property type="entry name" value="Homeodomain-like"/>
    <property type="match status" value="1"/>
</dbReference>
<protein>
    <recommendedName>
        <fullName evidence="7">HTH myb-type domain-containing protein</fullName>
    </recommendedName>
</protein>
<dbReference type="InterPro" id="IPR044787">
    <property type="entry name" value="HHO5-like"/>
</dbReference>
<comment type="subcellular location">
    <subcellularLocation>
        <location evidence="1">Nucleus</location>
    </subcellularLocation>
</comment>
<feature type="compositionally biased region" description="Basic and acidic residues" evidence="6">
    <location>
        <begin position="58"/>
        <end position="71"/>
    </location>
</feature>
<sequence length="425" mass="48317">MRAVFSFSPRERVPESQRFSPIRPGGTRPSRGTESPEFRPAFEIESPHREEEEEEDEREGKGREGKGRKSWGREMELSLDLSLAREPRPVSEFFREVSGIPDRDERLSKLDDYVARLEEEMGKIDPFKRELPLCMLVLNDAMERLKEERLQCKEMEFIRPNRNSDKDKRAEVENKDSCDQRKWMSSPDQNLDQYAAEKNPIEPCSYKKKGGAFLPFGLHRAPPKEGKDSSPISRLTLSTPGSMLASPDNDNIKKLSFEAPFSTDHEKLQKSPQQAQQHRLQQHQLRKQRRCWSPELHRRFVEALEQLGGAQVATPKQIRELMQVEGLTNDEVKSHLQKYRLHVRRIPSPSAAVENGLSLVQERSGVDHSELRTSESDSPQGPLLACASARAASSAGGGSAEMTDEEENSEGHSWITVLGEKITAH</sequence>
<dbReference type="Pfam" id="PF26575">
    <property type="entry name" value="HHO5_N"/>
    <property type="match status" value="1"/>
</dbReference>
<feature type="compositionally biased region" description="Basic and acidic residues" evidence="6">
    <location>
        <begin position="364"/>
        <end position="375"/>
    </location>
</feature>
<dbReference type="FunFam" id="1.10.10.60:FF:000002">
    <property type="entry name" value="Myb family transcription factor"/>
    <property type="match status" value="1"/>
</dbReference>
<dbReference type="GO" id="GO:0005634">
    <property type="term" value="C:nucleus"/>
    <property type="evidence" value="ECO:0007669"/>
    <property type="project" value="UniProtKB-SubCell"/>
</dbReference>
<proteinExistence type="predicted"/>
<feature type="compositionally biased region" description="Basic and acidic residues" evidence="6">
    <location>
        <begin position="159"/>
        <end position="182"/>
    </location>
</feature>
<dbReference type="SUPFAM" id="SSF46689">
    <property type="entry name" value="Homeodomain-like"/>
    <property type="match status" value="1"/>
</dbReference>
<feature type="region of interest" description="Disordered" evidence="6">
    <location>
        <begin position="1"/>
        <end position="71"/>
    </location>
</feature>
<evidence type="ECO:0000256" key="5">
    <source>
        <dbReference type="ARBA" id="ARBA00023242"/>
    </source>
</evidence>
<dbReference type="OMA" id="QIRHEEQ"/>
<feature type="domain" description="HTH myb-type" evidence="7">
    <location>
        <begin position="286"/>
        <end position="344"/>
    </location>
</feature>
<evidence type="ECO:0000259" key="7">
    <source>
        <dbReference type="PROSITE" id="PS51294"/>
    </source>
</evidence>
<name>A0A059AZA4_EUCGR</name>
<feature type="region of interest" description="Disordered" evidence="6">
    <location>
        <begin position="363"/>
        <end position="425"/>
    </location>
</feature>
<evidence type="ECO:0000256" key="1">
    <source>
        <dbReference type="ARBA" id="ARBA00004123"/>
    </source>
</evidence>
<dbReference type="GO" id="GO:0003700">
    <property type="term" value="F:DNA-binding transcription factor activity"/>
    <property type="evidence" value="ECO:0007669"/>
    <property type="project" value="InterPro"/>
</dbReference>
<feature type="region of interest" description="Disordered" evidence="6">
    <location>
        <begin position="159"/>
        <end position="192"/>
    </location>
</feature>
<evidence type="ECO:0000256" key="6">
    <source>
        <dbReference type="SAM" id="MobiDB-lite"/>
    </source>
</evidence>
<dbReference type="Pfam" id="PF00249">
    <property type="entry name" value="Myb_DNA-binding"/>
    <property type="match status" value="1"/>
</dbReference>